<organism evidence="2">
    <name type="scientific">Vecturithrix granuli</name>
    <dbReference type="NCBI Taxonomy" id="1499967"/>
    <lineage>
        <taxon>Bacteria</taxon>
        <taxon>Candidatus Moduliflexota</taxon>
        <taxon>Candidatus Vecturitrichia</taxon>
        <taxon>Candidatus Vecturitrichales</taxon>
        <taxon>Candidatus Vecturitrichaceae</taxon>
        <taxon>Candidatus Vecturithrix</taxon>
    </lineage>
</organism>
<gene>
    <name evidence="2" type="ORF">U27_06907</name>
</gene>
<accession>A0A081C5R6</accession>
<dbReference type="Gene3D" id="3.20.20.70">
    <property type="entry name" value="Aldolase class I"/>
    <property type="match status" value="1"/>
</dbReference>
<keyword evidence="3" id="KW-1185">Reference proteome</keyword>
<sequence>MAHQNYLDWLVSHTQTTWWNDSGAPDELTFALEHGATGVTTNPVLSNIALRTNRAYWATQLQEVFAHNLAAEQKAEALTRIVVTHAASQYESIHKKSGKREGYVCAQVNPVLAGDREAMFAMAQRFHAFAPNIAVKLPVTAAGLEVLERCTAQGITVTATVSFCVPQVVQIAEAYRRGIARALGNGVEPGKCFAVIMIGRLDDYLRDVAKDSQADLSESDIQQAGLAVTKRAYKIYQERGYEAVLLIAALRGTHHVTELAGAKLILSIHPTYQKIFLSQDLPCEERIERDISADVIARLEKLPEFVRSYEPDGMMAEEFITYGANQRTLSQFIELGWKPLENFHKEDVLS</sequence>
<keyword evidence="1" id="KW-0704">Schiff base</keyword>
<reference evidence="2" key="1">
    <citation type="journal article" date="2015" name="PeerJ">
        <title>First genomic representation of candidate bacterial phylum KSB3 points to enhanced environmental sensing as a trigger of wastewater bulking.</title>
        <authorList>
            <person name="Sekiguchi Y."/>
            <person name="Ohashi A."/>
            <person name="Parks D.H."/>
            <person name="Yamauchi T."/>
            <person name="Tyson G.W."/>
            <person name="Hugenholtz P."/>
        </authorList>
    </citation>
    <scope>NUCLEOTIDE SEQUENCE [LARGE SCALE GENOMIC DNA]</scope>
</reference>
<dbReference type="HOGENOM" id="CLU_065803_0_0_0"/>
<name>A0A081C5R6_VECG1</name>
<evidence type="ECO:0000313" key="3">
    <source>
        <dbReference type="Proteomes" id="UP000030661"/>
    </source>
</evidence>
<dbReference type="AlphaFoldDB" id="A0A081C5R6"/>
<dbReference type="Pfam" id="PF00923">
    <property type="entry name" value="TAL_FSA"/>
    <property type="match status" value="1"/>
</dbReference>
<protein>
    <submittedName>
        <fullName evidence="2">Transaldolase</fullName>
    </submittedName>
</protein>
<dbReference type="PANTHER" id="PTHR10683">
    <property type="entry name" value="TRANSALDOLASE"/>
    <property type="match status" value="1"/>
</dbReference>
<proteinExistence type="predicted"/>
<evidence type="ECO:0000256" key="1">
    <source>
        <dbReference type="ARBA" id="ARBA00023270"/>
    </source>
</evidence>
<dbReference type="SUPFAM" id="SSF51569">
    <property type="entry name" value="Aldolase"/>
    <property type="match status" value="1"/>
</dbReference>
<dbReference type="GO" id="GO:0005975">
    <property type="term" value="P:carbohydrate metabolic process"/>
    <property type="evidence" value="ECO:0007669"/>
    <property type="project" value="InterPro"/>
</dbReference>
<dbReference type="eggNOG" id="COG0176">
    <property type="taxonomic scope" value="Bacteria"/>
</dbReference>
<dbReference type="EMBL" id="DF820471">
    <property type="protein sequence ID" value="GAK59921.1"/>
    <property type="molecule type" value="Genomic_DNA"/>
</dbReference>
<dbReference type="InterPro" id="IPR013785">
    <property type="entry name" value="Aldolase_TIM"/>
</dbReference>
<evidence type="ECO:0000313" key="2">
    <source>
        <dbReference type="EMBL" id="GAK59921.1"/>
    </source>
</evidence>
<dbReference type="Proteomes" id="UP000030661">
    <property type="component" value="Unassembled WGS sequence"/>
</dbReference>
<dbReference type="InterPro" id="IPR001585">
    <property type="entry name" value="TAL/FSA"/>
</dbReference>
<dbReference type="STRING" id="1499967.U27_06907"/>